<dbReference type="Proteomes" id="UP000033618">
    <property type="component" value="Unassembled WGS sequence"/>
</dbReference>
<dbReference type="CDD" id="cd01562">
    <property type="entry name" value="Thr-dehyd"/>
    <property type="match status" value="1"/>
</dbReference>
<keyword evidence="7" id="KW-1185">Reference proteome</keyword>
<keyword evidence="3" id="KW-0663">Pyridoxal phosphate</keyword>
<evidence type="ECO:0000313" key="7">
    <source>
        <dbReference type="Proteomes" id="UP000033618"/>
    </source>
</evidence>
<comment type="cofactor">
    <cofactor evidence="1">
        <name>pyridoxal 5'-phosphate</name>
        <dbReference type="ChEBI" id="CHEBI:597326"/>
    </cofactor>
</comment>
<protein>
    <submittedName>
        <fullName evidence="6">Pyridoxal-5'-phosphate-dependent protein subunit beta</fullName>
    </submittedName>
</protein>
<dbReference type="InterPro" id="IPR036052">
    <property type="entry name" value="TrpB-like_PALP_sf"/>
</dbReference>
<evidence type="ECO:0000259" key="5">
    <source>
        <dbReference type="Pfam" id="PF00291"/>
    </source>
</evidence>
<comment type="similarity">
    <text evidence="2">Belongs to the serine/threonine dehydratase family.</text>
</comment>
<dbReference type="GO" id="GO:0003941">
    <property type="term" value="F:L-serine ammonia-lyase activity"/>
    <property type="evidence" value="ECO:0007669"/>
    <property type="project" value="TreeGrafter"/>
</dbReference>
<dbReference type="STRING" id="28092.WM40_12905"/>
<evidence type="ECO:0000256" key="2">
    <source>
        <dbReference type="ARBA" id="ARBA00010869"/>
    </source>
</evidence>
<dbReference type="SUPFAM" id="SSF53686">
    <property type="entry name" value="Tryptophan synthase beta subunit-like PLP-dependent enzymes"/>
    <property type="match status" value="1"/>
</dbReference>
<evidence type="ECO:0000256" key="1">
    <source>
        <dbReference type="ARBA" id="ARBA00001933"/>
    </source>
</evidence>
<dbReference type="InterPro" id="IPR050147">
    <property type="entry name" value="Ser/Thr_Dehydratase"/>
</dbReference>
<dbReference type="InterPro" id="IPR001926">
    <property type="entry name" value="TrpB-like_PALP"/>
</dbReference>
<evidence type="ECO:0000313" key="6">
    <source>
        <dbReference type="EMBL" id="KKB63217.1"/>
    </source>
</evidence>
<organism evidence="6 7">
    <name type="scientific">Robbsia andropogonis</name>
    <dbReference type="NCBI Taxonomy" id="28092"/>
    <lineage>
        <taxon>Bacteria</taxon>
        <taxon>Pseudomonadati</taxon>
        <taxon>Pseudomonadota</taxon>
        <taxon>Betaproteobacteria</taxon>
        <taxon>Burkholderiales</taxon>
        <taxon>Burkholderiaceae</taxon>
        <taxon>Robbsia</taxon>
    </lineage>
</organism>
<evidence type="ECO:0000256" key="3">
    <source>
        <dbReference type="ARBA" id="ARBA00022898"/>
    </source>
</evidence>
<evidence type="ECO:0000256" key="4">
    <source>
        <dbReference type="ARBA" id="ARBA00023239"/>
    </source>
</evidence>
<dbReference type="GO" id="GO:0006565">
    <property type="term" value="P:L-serine catabolic process"/>
    <property type="evidence" value="ECO:0007669"/>
    <property type="project" value="TreeGrafter"/>
</dbReference>
<dbReference type="PANTHER" id="PTHR48078:SF6">
    <property type="entry name" value="L-THREONINE DEHYDRATASE CATABOLIC TDCB"/>
    <property type="match status" value="1"/>
</dbReference>
<dbReference type="EMBL" id="LAQU01000012">
    <property type="protein sequence ID" value="KKB63217.1"/>
    <property type="molecule type" value="Genomic_DNA"/>
</dbReference>
<sequence>MAYPSNTSGLQGLPTFSASSAATADIVAGIPVPTLDDIAAEHMALAPWVTRTPHFEKNDFISLEDTQLHFKLELLQYAGTFKTRAAYSNMLALSHTQRSMGVTCASAGNHAVAVAYAAMRLGISAKIVVTNGAIRSRTALAEHYGADVVVVRSANAALDEVERIVAEEGRTFLSPFHGYRTVLGTATLGYEWATQASKLDAVIVPIGGGLAAGMSIAFRLTNPDCRVFGVEPRDADALARSIMTGEPVRTGTRASFDERLAPNDVGQYSYELCRRYLDRVVTVTDAELGDAMLRLFDQLKMAVEPSSAAPLAALLGPLRRELAGKRVGIVLSGSNTDPDVYSQQLLRAYAERSL</sequence>
<dbReference type="GO" id="GO:0004794">
    <property type="term" value="F:threonine deaminase activity"/>
    <property type="evidence" value="ECO:0007669"/>
    <property type="project" value="TreeGrafter"/>
</dbReference>
<dbReference type="AlphaFoldDB" id="A0A0F5K0Y2"/>
<dbReference type="PANTHER" id="PTHR48078">
    <property type="entry name" value="THREONINE DEHYDRATASE, MITOCHONDRIAL-RELATED"/>
    <property type="match status" value="1"/>
</dbReference>
<dbReference type="Gene3D" id="3.40.50.1100">
    <property type="match status" value="2"/>
</dbReference>
<keyword evidence="4" id="KW-0456">Lyase</keyword>
<feature type="domain" description="Tryptophan synthase beta chain-like PALP" evidence="5">
    <location>
        <begin position="49"/>
        <end position="333"/>
    </location>
</feature>
<dbReference type="PATRIC" id="fig|28092.6.peg.3036"/>
<reference evidence="6 7" key="1">
    <citation type="submission" date="2015-03" db="EMBL/GenBank/DDBJ databases">
        <title>Draft Genome Sequence of Burkholderia andropogonis type strain ICMP2807, isolated from Sorghum bicolor.</title>
        <authorList>
            <person name="Lopes-Santos L."/>
            <person name="Castro D.B."/>
            <person name="Ottoboni L.M."/>
            <person name="Park D."/>
            <person name="Weirc B.S."/>
            <person name="Destefano S.A."/>
        </authorList>
    </citation>
    <scope>NUCLEOTIDE SEQUENCE [LARGE SCALE GENOMIC DNA]</scope>
    <source>
        <strain evidence="6 7">ICMP2807</strain>
    </source>
</reference>
<dbReference type="Pfam" id="PF00291">
    <property type="entry name" value="PALP"/>
    <property type="match status" value="1"/>
</dbReference>
<gene>
    <name evidence="6" type="ORF">WM40_12905</name>
</gene>
<name>A0A0F5K0Y2_9BURK</name>
<accession>A0A0F5K0Y2</accession>
<dbReference type="FunFam" id="3.40.50.1100:FF:000005">
    <property type="entry name" value="Threonine dehydratase catabolic"/>
    <property type="match status" value="1"/>
</dbReference>
<dbReference type="OrthoDB" id="9811476at2"/>
<dbReference type="GO" id="GO:0006567">
    <property type="term" value="P:L-threonine catabolic process"/>
    <property type="evidence" value="ECO:0007669"/>
    <property type="project" value="TreeGrafter"/>
</dbReference>
<proteinExistence type="inferred from homology"/>
<dbReference type="GO" id="GO:0009097">
    <property type="term" value="P:isoleucine biosynthetic process"/>
    <property type="evidence" value="ECO:0007669"/>
    <property type="project" value="TreeGrafter"/>
</dbReference>
<comment type="caution">
    <text evidence="6">The sequence shown here is derived from an EMBL/GenBank/DDBJ whole genome shotgun (WGS) entry which is preliminary data.</text>
</comment>